<proteinExistence type="inferred from homology"/>
<feature type="region of interest" description="Disordered" evidence="10">
    <location>
        <begin position="466"/>
        <end position="487"/>
    </location>
</feature>
<dbReference type="PANTHER" id="PTHR31392:SF1">
    <property type="entry name" value="ALPHA-1,3-MANNOSYLTRANSFERASE MNN1-RELATED"/>
    <property type="match status" value="1"/>
</dbReference>
<dbReference type="PANTHER" id="PTHR31392">
    <property type="entry name" value="ALPHA-1,3-MANNOSYLTRANSFERASE MNN1-RELATED"/>
    <property type="match status" value="1"/>
</dbReference>
<dbReference type="Gene3D" id="3.90.550.10">
    <property type="entry name" value="Spore Coat Polysaccharide Biosynthesis Protein SpsA, Chain A"/>
    <property type="match status" value="1"/>
</dbReference>
<dbReference type="EMBL" id="JAPZBS010000002">
    <property type="protein sequence ID" value="KAJ5381927.1"/>
    <property type="molecule type" value="Genomic_DNA"/>
</dbReference>
<keyword evidence="9" id="KW-0325">Glycoprotein</keyword>
<dbReference type="SUPFAM" id="SSF53448">
    <property type="entry name" value="Nucleotide-diphospho-sugar transferases"/>
    <property type="match status" value="1"/>
</dbReference>
<keyword evidence="5 11" id="KW-0812">Transmembrane</keyword>
<sequence>MFNLSHQSGYTRRGSYPRRGRISFQVLIIMFIFGYFCKTTLYSLEDYYAGACNRDTETFSGEPFAGPSRREKERPHHAQSEAASYVGWEKPIDDGFDRDHNDHFVEALENMLSILPDEPDIKDAVAPIEGTGEEKVREVGARARIFKDAFEAWEALHIFPTRDQMFVRQDTLQYLKRSPSLVSRQQLDQASIIHRYEEFHSFLTRLSTLLFSWTIPYFPDLTTLHAQLWSGGQGIVLTGGDHQAAYLLTSIQAFRSMGCDLPVEIMYLGDDDLGHENRQKLEAIDGVITRDLSPMVNDKGWKLAGWALKPFAILLSSFREAIFIDADSLFLRDPAILFKDPDYMETGALFFKDRVIQPSSKRTWLKKILPTPVSSKIRQNRFWTGESSHMQESGVVVIDKWEHFVALLVITRMNGPDRDGKKEEGIVGVYDMVFGDKETFWLGHELVGDTSYAFHDGKVAVMGVAEEKPSDDPEKHSHELRDTESEQPRRAFSICAPQLVHLDGAGRPLWFNGWILPNKFSDDPNLQPVNFESFITEPSNIKGSGPWELKGNNILCLTSDHFLNLTTVEKEALDTTIQIAKRVGAIGA</sequence>
<feature type="transmembrane region" description="Helical" evidence="11">
    <location>
        <begin position="20"/>
        <end position="36"/>
    </location>
</feature>
<dbReference type="InterPro" id="IPR022751">
    <property type="entry name" value="Alpha_mannosyltransferase"/>
</dbReference>
<dbReference type="Pfam" id="PF11051">
    <property type="entry name" value="Mannosyl_trans3"/>
    <property type="match status" value="1"/>
</dbReference>
<keyword evidence="4" id="KW-0808">Transferase</keyword>
<evidence type="ECO:0000313" key="13">
    <source>
        <dbReference type="Proteomes" id="UP001147782"/>
    </source>
</evidence>
<dbReference type="AlphaFoldDB" id="A0A9W9VHB1"/>
<comment type="similarity">
    <text evidence="2">Belongs to the MNN1/MNT family.</text>
</comment>
<evidence type="ECO:0000256" key="7">
    <source>
        <dbReference type="ARBA" id="ARBA00022989"/>
    </source>
</evidence>
<dbReference type="GO" id="GO:0000033">
    <property type="term" value="F:alpha-1,3-mannosyltransferase activity"/>
    <property type="evidence" value="ECO:0007669"/>
    <property type="project" value="TreeGrafter"/>
</dbReference>
<gene>
    <name evidence="12" type="ORF">N7496_004355</name>
</gene>
<dbReference type="GO" id="GO:0016020">
    <property type="term" value="C:membrane"/>
    <property type="evidence" value="ECO:0007669"/>
    <property type="project" value="UniProtKB-SubCell"/>
</dbReference>
<feature type="region of interest" description="Disordered" evidence="10">
    <location>
        <begin position="59"/>
        <end position="80"/>
    </location>
</feature>
<keyword evidence="8 11" id="KW-0472">Membrane</keyword>
<evidence type="ECO:0000256" key="9">
    <source>
        <dbReference type="ARBA" id="ARBA00023180"/>
    </source>
</evidence>
<reference evidence="12" key="1">
    <citation type="submission" date="2022-11" db="EMBL/GenBank/DDBJ databases">
        <authorList>
            <person name="Petersen C."/>
        </authorList>
    </citation>
    <scope>NUCLEOTIDE SEQUENCE</scope>
    <source>
        <strain evidence="12">IBT 29864</strain>
    </source>
</reference>
<keyword evidence="3" id="KW-0328">Glycosyltransferase</keyword>
<feature type="compositionally biased region" description="Basic and acidic residues" evidence="10">
    <location>
        <begin position="68"/>
        <end position="79"/>
    </location>
</feature>
<evidence type="ECO:0000256" key="5">
    <source>
        <dbReference type="ARBA" id="ARBA00022692"/>
    </source>
</evidence>
<evidence type="ECO:0000256" key="1">
    <source>
        <dbReference type="ARBA" id="ARBA00004606"/>
    </source>
</evidence>
<dbReference type="RefSeq" id="XP_056559498.1">
    <property type="nucleotide sequence ID" value="XM_056697286.1"/>
</dbReference>
<accession>A0A9W9VHB1</accession>
<evidence type="ECO:0000256" key="4">
    <source>
        <dbReference type="ARBA" id="ARBA00022679"/>
    </source>
</evidence>
<evidence type="ECO:0000256" key="6">
    <source>
        <dbReference type="ARBA" id="ARBA00022968"/>
    </source>
</evidence>
<keyword evidence="6" id="KW-0735">Signal-anchor</keyword>
<evidence type="ECO:0000256" key="11">
    <source>
        <dbReference type="SAM" id="Phobius"/>
    </source>
</evidence>
<name>A0A9W9VHB1_9EURO</name>
<dbReference type="Proteomes" id="UP001147782">
    <property type="component" value="Unassembled WGS sequence"/>
</dbReference>
<evidence type="ECO:0000256" key="3">
    <source>
        <dbReference type="ARBA" id="ARBA00022676"/>
    </source>
</evidence>
<dbReference type="OrthoDB" id="430354at2759"/>
<dbReference type="InterPro" id="IPR029044">
    <property type="entry name" value="Nucleotide-diphossugar_trans"/>
</dbReference>
<keyword evidence="7 11" id="KW-1133">Transmembrane helix</keyword>
<organism evidence="12 13">
    <name type="scientific">Penicillium cataractarum</name>
    <dbReference type="NCBI Taxonomy" id="2100454"/>
    <lineage>
        <taxon>Eukaryota</taxon>
        <taxon>Fungi</taxon>
        <taxon>Dikarya</taxon>
        <taxon>Ascomycota</taxon>
        <taxon>Pezizomycotina</taxon>
        <taxon>Eurotiomycetes</taxon>
        <taxon>Eurotiomycetidae</taxon>
        <taxon>Eurotiales</taxon>
        <taxon>Aspergillaceae</taxon>
        <taxon>Penicillium</taxon>
    </lineage>
</organism>
<reference evidence="12" key="2">
    <citation type="journal article" date="2023" name="IMA Fungus">
        <title>Comparative genomic study of the Penicillium genus elucidates a diverse pangenome and 15 lateral gene transfer events.</title>
        <authorList>
            <person name="Petersen C."/>
            <person name="Sorensen T."/>
            <person name="Nielsen M.R."/>
            <person name="Sondergaard T.E."/>
            <person name="Sorensen J.L."/>
            <person name="Fitzpatrick D.A."/>
            <person name="Frisvad J.C."/>
            <person name="Nielsen K.L."/>
        </authorList>
    </citation>
    <scope>NUCLEOTIDE SEQUENCE</scope>
    <source>
        <strain evidence="12">IBT 29864</strain>
    </source>
</reference>
<dbReference type="GO" id="GO:0006493">
    <property type="term" value="P:protein O-linked glycosylation"/>
    <property type="evidence" value="ECO:0007669"/>
    <property type="project" value="TreeGrafter"/>
</dbReference>
<dbReference type="GO" id="GO:0005794">
    <property type="term" value="C:Golgi apparatus"/>
    <property type="evidence" value="ECO:0007669"/>
    <property type="project" value="TreeGrafter"/>
</dbReference>
<evidence type="ECO:0000256" key="8">
    <source>
        <dbReference type="ARBA" id="ARBA00023136"/>
    </source>
</evidence>
<comment type="subcellular location">
    <subcellularLocation>
        <location evidence="1">Membrane</location>
        <topology evidence="1">Single-pass type II membrane protein</topology>
    </subcellularLocation>
</comment>
<evidence type="ECO:0000256" key="2">
    <source>
        <dbReference type="ARBA" id="ARBA00009105"/>
    </source>
</evidence>
<evidence type="ECO:0000313" key="12">
    <source>
        <dbReference type="EMBL" id="KAJ5381927.1"/>
    </source>
</evidence>
<protein>
    <recommendedName>
        <fullName evidence="14">Alpha-1,3-mannosyltransferase</fullName>
    </recommendedName>
</protein>
<comment type="caution">
    <text evidence="12">The sequence shown here is derived from an EMBL/GenBank/DDBJ whole genome shotgun (WGS) entry which is preliminary data.</text>
</comment>
<dbReference type="GeneID" id="81436463"/>
<evidence type="ECO:0008006" key="14">
    <source>
        <dbReference type="Google" id="ProtNLM"/>
    </source>
</evidence>
<evidence type="ECO:0000256" key="10">
    <source>
        <dbReference type="SAM" id="MobiDB-lite"/>
    </source>
</evidence>
<keyword evidence="13" id="KW-1185">Reference proteome</keyword>